<name>A0A2K1IH37_PHYPA</name>
<evidence type="ECO:0000256" key="5">
    <source>
        <dbReference type="ARBA" id="ARBA00023180"/>
    </source>
</evidence>
<evidence type="ECO:0000313" key="8">
    <source>
        <dbReference type="Proteomes" id="UP000006727"/>
    </source>
</evidence>
<dbReference type="PANTHER" id="PTHR13234:SF8">
    <property type="entry name" value="GAMMA-INTERFERON-INDUCIBLE LYSOSOMAL THIOL REDUCTASE"/>
    <property type="match status" value="1"/>
</dbReference>
<dbReference type="EnsemblPlants" id="Pp3c24_16500V3.1">
    <property type="protein sequence ID" value="Pp3c24_16500V3.1"/>
    <property type="gene ID" value="Pp3c24_16500"/>
</dbReference>
<accession>A0A2K1IH37</accession>
<keyword evidence="5" id="KW-0325">Glycoprotein</keyword>
<dbReference type="EMBL" id="ABEU02000024">
    <property type="protein sequence ID" value="PNR28580.1"/>
    <property type="molecule type" value="Genomic_DNA"/>
</dbReference>
<evidence type="ECO:0000313" key="6">
    <source>
        <dbReference type="EMBL" id="PNR28580.1"/>
    </source>
</evidence>
<reference evidence="6 8" key="1">
    <citation type="journal article" date="2008" name="Science">
        <title>The Physcomitrella genome reveals evolutionary insights into the conquest of land by plants.</title>
        <authorList>
            <person name="Rensing S."/>
            <person name="Lang D."/>
            <person name="Zimmer A."/>
            <person name="Terry A."/>
            <person name="Salamov A."/>
            <person name="Shapiro H."/>
            <person name="Nishiyama T."/>
            <person name="Perroud P.-F."/>
            <person name="Lindquist E."/>
            <person name="Kamisugi Y."/>
            <person name="Tanahashi T."/>
            <person name="Sakakibara K."/>
            <person name="Fujita T."/>
            <person name="Oishi K."/>
            <person name="Shin-I T."/>
            <person name="Kuroki Y."/>
            <person name="Toyoda A."/>
            <person name="Suzuki Y."/>
            <person name="Hashimoto A."/>
            <person name="Yamaguchi K."/>
            <person name="Sugano A."/>
            <person name="Kohara Y."/>
            <person name="Fujiyama A."/>
            <person name="Anterola A."/>
            <person name="Aoki S."/>
            <person name="Ashton N."/>
            <person name="Barbazuk W.B."/>
            <person name="Barker E."/>
            <person name="Bennetzen J."/>
            <person name="Bezanilla M."/>
            <person name="Blankenship R."/>
            <person name="Cho S.H."/>
            <person name="Dutcher S."/>
            <person name="Estelle M."/>
            <person name="Fawcett J.A."/>
            <person name="Gundlach H."/>
            <person name="Hanada K."/>
            <person name="Heyl A."/>
            <person name="Hicks K.A."/>
            <person name="Hugh J."/>
            <person name="Lohr M."/>
            <person name="Mayer K."/>
            <person name="Melkozernov A."/>
            <person name="Murata T."/>
            <person name="Nelson D."/>
            <person name="Pils B."/>
            <person name="Prigge M."/>
            <person name="Reiss B."/>
            <person name="Renner T."/>
            <person name="Rombauts S."/>
            <person name="Rushton P."/>
            <person name="Sanderfoot A."/>
            <person name="Schween G."/>
            <person name="Shiu S.-H."/>
            <person name="Stueber K."/>
            <person name="Theodoulou F.L."/>
            <person name="Tu H."/>
            <person name="Van de Peer Y."/>
            <person name="Verrier P.J."/>
            <person name="Waters E."/>
            <person name="Wood A."/>
            <person name="Yang L."/>
            <person name="Cove D."/>
            <person name="Cuming A."/>
            <person name="Hasebe M."/>
            <person name="Lucas S."/>
            <person name="Mishler D.B."/>
            <person name="Reski R."/>
            <person name="Grigoriev I."/>
            <person name="Quatrano R.S."/>
            <person name="Boore J.L."/>
        </authorList>
    </citation>
    <scope>NUCLEOTIDE SEQUENCE [LARGE SCALE GENOMIC DNA]</scope>
    <source>
        <strain evidence="7 8">cv. Gransden 2004</strain>
    </source>
</reference>
<evidence type="ECO:0000256" key="3">
    <source>
        <dbReference type="ARBA" id="ARBA00022525"/>
    </source>
</evidence>
<gene>
    <name evidence="6" type="ORF">PHYPA_029172</name>
</gene>
<comment type="similarity">
    <text evidence="2">Belongs to the GILT family.</text>
</comment>
<reference evidence="7" key="3">
    <citation type="submission" date="2020-12" db="UniProtKB">
        <authorList>
            <consortium name="EnsemblPlants"/>
        </authorList>
    </citation>
    <scope>IDENTIFICATION</scope>
</reference>
<dbReference type="AlphaFoldDB" id="A0A2K1IH37"/>
<dbReference type="OMA" id="NETITCQ"/>
<sequence length="117" mass="13511">MVLQHGLEECKLNIIQTCAIQLWPKVTDWLSFIYCLENLDSKTATTDWKSCVHPSHLDLEPLNWCSATPLCAKLELEFAAEMERLQPPHKYVPWVLLNGEPLMEVVDFACILMHFLI</sequence>
<dbReference type="Pfam" id="PF03227">
    <property type="entry name" value="GILT"/>
    <property type="match status" value="1"/>
</dbReference>
<reference evidence="6 8" key="2">
    <citation type="journal article" date="2018" name="Plant J.">
        <title>The Physcomitrella patens chromosome-scale assembly reveals moss genome structure and evolution.</title>
        <authorList>
            <person name="Lang D."/>
            <person name="Ullrich K.K."/>
            <person name="Murat F."/>
            <person name="Fuchs J."/>
            <person name="Jenkins J."/>
            <person name="Haas F.B."/>
            <person name="Piednoel M."/>
            <person name="Gundlach H."/>
            <person name="Van Bel M."/>
            <person name="Meyberg R."/>
            <person name="Vives C."/>
            <person name="Morata J."/>
            <person name="Symeonidi A."/>
            <person name="Hiss M."/>
            <person name="Muchero W."/>
            <person name="Kamisugi Y."/>
            <person name="Saleh O."/>
            <person name="Blanc G."/>
            <person name="Decker E.L."/>
            <person name="van Gessel N."/>
            <person name="Grimwood J."/>
            <person name="Hayes R.D."/>
            <person name="Graham S.W."/>
            <person name="Gunter L.E."/>
            <person name="McDaniel S.F."/>
            <person name="Hoernstein S.N.W."/>
            <person name="Larsson A."/>
            <person name="Li F.W."/>
            <person name="Perroud P.F."/>
            <person name="Phillips J."/>
            <person name="Ranjan P."/>
            <person name="Rokshar D.S."/>
            <person name="Rothfels C.J."/>
            <person name="Schneider L."/>
            <person name="Shu S."/>
            <person name="Stevenson D.W."/>
            <person name="Thummler F."/>
            <person name="Tillich M."/>
            <person name="Villarreal Aguilar J.C."/>
            <person name="Widiez T."/>
            <person name="Wong G.K."/>
            <person name="Wymore A."/>
            <person name="Zhang Y."/>
            <person name="Zimmer A.D."/>
            <person name="Quatrano R.S."/>
            <person name="Mayer K.F.X."/>
            <person name="Goodstein D."/>
            <person name="Casacuberta J.M."/>
            <person name="Vandepoele K."/>
            <person name="Reski R."/>
            <person name="Cuming A.C."/>
            <person name="Tuskan G.A."/>
            <person name="Maumus F."/>
            <person name="Salse J."/>
            <person name="Schmutz J."/>
            <person name="Rensing S.A."/>
        </authorList>
    </citation>
    <scope>NUCLEOTIDE SEQUENCE [LARGE SCALE GENOMIC DNA]</scope>
    <source>
        <strain evidence="7 8">cv. Gransden 2004</strain>
    </source>
</reference>
<dbReference type="GO" id="GO:0016671">
    <property type="term" value="F:oxidoreductase activity, acting on a sulfur group of donors, disulfide as acceptor"/>
    <property type="evidence" value="ECO:0007669"/>
    <property type="project" value="InterPro"/>
</dbReference>
<dbReference type="Gramene" id="Pp3c24_16500V3.1">
    <property type="protein sequence ID" value="Pp3c24_16500V3.1"/>
    <property type="gene ID" value="Pp3c24_16500"/>
</dbReference>
<keyword evidence="3" id="KW-0964">Secreted</keyword>
<comment type="subcellular location">
    <subcellularLocation>
        <location evidence="1">Secreted</location>
    </subcellularLocation>
</comment>
<dbReference type="Proteomes" id="UP000006727">
    <property type="component" value="Chromosome 24"/>
</dbReference>
<evidence type="ECO:0000256" key="1">
    <source>
        <dbReference type="ARBA" id="ARBA00004613"/>
    </source>
</evidence>
<dbReference type="InParanoid" id="A0A2K1IH37"/>
<protein>
    <submittedName>
        <fullName evidence="6 7">Uncharacterized protein</fullName>
    </submittedName>
</protein>
<dbReference type="PANTHER" id="PTHR13234">
    <property type="entry name" value="GAMMA-INTERFERON INDUCIBLE LYSOSOMAL THIOL REDUCTASE GILT"/>
    <property type="match status" value="1"/>
</dbReference>
<dbReference type="PaxDb" id="3218-PP1S323_55V6.1"/>
<evidence type="ECO:0000256" key="2">
    <source>
        <dbReference type="ARBA" id="ARBA00005679"/>
    </source>
</evidence>
<keyword evidence="8" id="KW-1185">Reference proteome</keyword>
<keyword evidence="4" id="KW-0732">Signal</keyword>
<evidence type="ECO:0000256" key="4">
    <source>
        <dbReference type="ARBA" id="ARBA00022729"/>
    </source>
</evidence>
<dbReference type="InterPro" id="IPR004911">
    <property type="entry name" value="Interferon-induced_GILT"/>
</dbReference>
<proteinExistence type="inferred from homology"/>
<dbReference type="GO" id="GO:0016491">
    <property type="term" value="F:oxidoreductase activity"/>
    <property type="evidence" value="ECO:0000318"/>
    <property type="project" value="GO_Central"/>
</dbReference>
<dbReference type="GO" id="GO:0005576">
    <property type="term" value="C:extracellular region"/>
    <property type="evidence" value="ECO:0007669"/>
    <property type="project" value="UniProtKB-SubCell"/>
</dbReference>
<dbReference type="STRING" id="3218.A0A2K1IH37"/>
<evidence type="ECO:0000313" key="7">
    <source>
        <dbReference type="EnsemblPlants" id="Pp3c24_16500V3.1"/>
    </source>
</evidence>
<organism evidence="6">
    <name type="scientific">Physcomitrium patens</name>
    <name type="common">Spreading-leaved earth moss</name>
    <name type="synonym">Physcomitrella patens</name>
    <dbReference type="NCBI Taxonomy" id="3218"/>
    <lineage>
        <taxon>Eukaryota</taxon>
        <taxon>Viridiplantae</taxon>
        <taxon>Streptophyta</taxon>
        <taxon>Embryophyta</taxon>
        <taxon>Bryophyta</taxon>
        <taxon>Bryophytina</taxon>
        <taxon>Bryopsida</taxon>
        <taxon>Funariidae</taxon>
        <taxon>Funariales</taxon>
        <taxon>Funariaceae</taxon>
        <taxon>Physcomitrium</taxon>
    </lineage>
</organism>